<proteinExistence type="inferred from homology"/>
<keyword evidence="4" id="KW-0804">Transcription</keyword>
<evidence type="ECO:0000313" key="9">
    <source>
        <dbReference type="Proteomes" id="UP000321523"/>
    </source>
</evidence>
<keyword evidence="9" id="KW-1185">Reference proteome</keyword>
<dbReference type="GO" id="GO:0003677">
    <property type="term" value="F:DNA binding"/>
    <property type="evidence" value="ECO:0007669"/>
    <property type="project" value="InterPro"/>
</dbReference>
<dbReference type="InterPro" id="IPR014284">
    <property type="entry name" value="RNA_pol_sigma-70_dom"/>
</dbReference>
<feature type="domain" description="PhyR sigma2" evidence="7">
    <location>
        <begin position="8"/>
        <end position="61"/>
    </location>
</feature>
<dbReference type="PANTHER" id="PTHR43133">
    <property type="entry name" value="RNA POLYMERASE ECF-TYPE SIGMA FACTO"/>
    <property type="match status" value="1"/>
</dbReference>
<dbReference type="GO" id="GO:0006352">
    <property type="term" value="P:DNA-templated transcription initiation"/>
    <property type="evidence" value="ECO:0007669"/>
    <property type="project" value="InterPro"/>
</dbReference>
<organism evidence="8 9">
    <name type="scientific">Skermanella aerolata</name>
    <dbReference type="NCBI Taxonomy" id="393310"/>
    <lineage>
        <taxon>Bacteria</taxon>
        <taxon>Pseudomonadati</taxon>
        <taxon>Pseudomonadota</taxon>
        <taxon>Alphaproteobacteria</taxon>
        <taxon>Rhodospirillales</taxon>
        <taxon>Azospirillaceae</taxon>
        <taxon>Skermanella</taxon>
    </lineage>
</organism>
<dbReference type="Pfam" id="PF08281">
    <property type="entry name" value="Sigma70_r4_2"/>
    <property type="match status" value="1"/>
</dbReference>
<evidence type="ECO:0000259" key="6">
    <source>
        <dbReference type="Pfam" id="PF08281"/>
    </source>
</evidence>
<dbReference type="InterPro" id="IPR039425">
    <property type="entry name" value="RNA_pol_sigma-70-like"/>
</dbReference>
<dbReference type="Gene3D" id="1.10.10.10">
    <property type="entry name" value="Winged helix-like DNA-binding domain superfamily/Winged helix DNA-binding domain"/>
    <property type="match status" value="1"/>
</dbReference>
<dbReference type="RefSeq" id="WP_044428745.1">
    <property type="nucleotide sequence ID" value="NZ_BJYZ01000023.1"/>
</dbReference>
<dbReference type="SUPFAM" id="SSF88659">
    <property type="entry name" value="Sigma3 and sigma4 domains of RNA polymerase sigma factors"/>
    <property type="match status" value="1"/>
</dbReference>
<dbReference type="OrthoDB" id="9803470at2"/>
<accession>A0A512DWC8</accession>
<dbReference type="InterPro" id="IPR013325">
    <property type="entry name" value="RNA_pol_sigma_r2"/>
</dbReference>
<gene>
    <name evidence="8" type="primary">ecfA</name>
    <name evidence="8" type="ORF">SAE02_49320</name>
</gene>
<dbReference type="InterPro" id="IPR013324">
    <property type="entry name" value="RNA_pol_sigma_r3/r4-like"/>
</dbReference>
<evidence type="ECO:0000256" key="5">
    <source>
        <dbReference type="SAM" id="MobiDB-lite"/>
    </source>
</evidence>
<evidence type="ECO:0000256" key="2">
    <source>
        <dbReference type="ARBA" id="ARBA00023015"/>
    </source>
</evidence>
<dbReference type="PANTHER" id="PTHR43133:SF25">
    <property type="entry name" value="RNA POLYMERASE SIGMA FACTOR RFAY-RELATED"/>
    <property type="match status" value="1"/>
</dbReference>
<keyword evidence="3" id="KW-0731">Sigma factor</keyword>
<dbReference type="GO" id="GO:0016987">
    <property type="term" value="F:sigma factor activity"/>
    <property type="evidence" value="ECO:0007669"/>
    <property type="project" value="UniProtKB-KW"/>
</dbReference>
<dbReference type="InterPro" id="IPR036388">
    <property type="entry name" value="WH-like_DNA-bd_sf"/>
</dbReference>
<dbReference type="InterPro" id="IPR013249">
    <property type="entry name" value="RNA_pol_sigma70_r4_t2"/>
</dbReference>
<dbReference type="InterPro" id="IPR053866">
    <property type="entry name" value="PhyR_sigma2"/>
</dbReference>
<evidence type="ECO:0000256" key="4">
    <source>
        <dbReference type="ARBA" id="ARBA00023163"/>
    </source>
</evidence>
<dbReference type="Pfam" id="PF22029">
    <property type="entry name" value="PhyR_sigma2"/>
    <property type="match status" value="1"/>
</dbReference>
<dbReference type="Gene3D" id="1.10.1740.10">
    <property type="match status" value="1"/>
</dbReference>
<evidence type="ECO:0000313" key="8">
    <source>
        <dbReference type="EMBL" id="GEO40784.1"/>
    </source>
</evidence>
<dbReference type="Proteomes" id="UP000321523">
    <property type="component" value="Unassembled WGS sequence"/>
</dbReference>
<sequence>MNETAALIEPHIPALRRYAFALIRDDASADDLVQDCLERAVSRWHLRRGGDVRAWLFTILHNLFVSQRRQTLRRGPHRTLEDVEHETGIPSAQEHAVIHRDMLRALATLPEEQQSVLLLIGVEDLSYAEAAGIVGVPVGTIMSRLSRGRNRLRRLLNGGPVDEERTTSERSSTLRRIK</sequence>
<comment type="caution">
    <text evidence="8">The sequence shown here is derived from an EMBL/GenBank/DDBJ whole genome shotgun (WGS) entry which is preliminary data.</text>
</comment>
<feature type="region of interest" description="Disordered" evidence="5">
    <location>
        <begin position="158"/>
        <end position="178"/>
    </location>
</feature>
<keyword evidence="2" id="KW-0805">Transcription regulation</keyword>
<dbReference type="NCBIfam" id="TIGR02937">
    <property type="entry name" value="sigma70-ECF"/>
    <property type="match status" value="1"/>
</dbReference>
<comment type="similarity">
    <text evidence="1">Belongs to the sigma-70 factor family. ECF subfamily.</text>
</comment>
<evidence type="ECO:0000259" key="7">
    <source>
        <dbReference type="Pfam" id="PF22029"/>
    </source>
</evidence>
<name>A0A512DWC8_9PROT</name>
<evidence type="ECO:0000256" key="1">
    <source>
        <dbReference type="ARBA" id="ARBA00010641"/>
    </source>
</evidence>
<evidence type="ECO:0000256" key="3">
    <source>
        <dbReference type="ARBA" id="ARBA00023082"/>
    </source>
</evidence>
<dbReference type="AlphaFoldDB" id="A0A512DWC8"/>
<reference evidence="8 9" key="1">
    <citation type="submission" date="2019-07" db="EMBL/GenBank/DDBJ databases">
        <title>Whole genome shotgun sequence of Skermanella aerolata NBRC 106429.</title>
        <authorList>
            <person name="Hosoyama A."/>
            <person name="Uohara A."/>
            <person name="Ohji S."/>
            <person name="Ichikawa N."/>
        </authorList>
    </citation>
    <scope>NUCLEOTIDE SEQUENCE [LARGE SCALE GENOMIC DNA]</scope>
    <source>
        <strain evidence="8 9">NBRC 106429</strain>
    </source>
</reference>
<dbReference type="SUPFAM" id="SSF88946">
    <property type="entry name" value="Sigma2 domain of RNA polymerase sigma factors"/>
    <property type="match status" value="1"/>
</dbReference>
<protein>
    <submittedName>
        <fullName evidence="8">RNA polymerase sigma factor</fullName>
    </submittedName>
</protein>
<feature type="domain" description="RNA polymerase sigma factor 70 region 4 type 2" evidence="6">
    <location>
        <begin position="100"/>
        <end position="152"/>
    </location>
</feature>
<dbReference type="EMBL" id="BJYZ01000023">
    <property type="protein sequence ID" value="GEO40784.1"/>
    <property type="molecule type" value="Genomic_DNA"/>
</dbReference>